<keyword evidence="3" id="KW-1185">Reference proteome</keyword>
<evidence type="ECO:0000259" key="1">
    <source>
        <dbReference type="Pfam" id="PF02374"/>
    </source>
</evidence>
<dbReference type="PANTHER" id="PTHR10803">
    <property type="entry name" value="ARSENICAL PUMP-DRIVING ATPASE ARSENITE-TRANSLOCATING ATPASE"/>
    <property type="match status" value="1"/>
</dbReference>
<organism evidence="2 3">
    <name type="scientific">Asanoa ishikariensis</name>
    <dbReference type="NCBI Taxonomy" id="137265"/>
    <lineage>
        <taxon>Bacteria</taxon>
        <taxon>Bacillati</taxon>
        <taxon>Actinomycetota</taxon>
        <taxon>Actinomycetes</taxon>
        <taxon>Micromonosporales</taxon>
        <taxon>Micromonosporaceae</taxon>
        <taxon>Asanoa</taxon>
    </lineage>
</organism>
<dbReference type="SUPFAM" id="SSF52540">
    <property type="entry name" value="P-loop containing nucleoside triphosphate hydrolases"/>
    <property type="match status" value="1"/>
</dbReference>
<dbReference type="EMBL" id="FNQB01000006">
    <property type="protein sequence ID" value="SDZ66487.1"/>
    <property type="molecule type" value="Genomic_DNA"/>
</dbReference>
<dbReference type="STRING" id="137265.SAMN05421684_8204"/>
<dbReference type="InterPro" id="IPR016300">
    <property type="entry name" value="ATPase_ArsA/GET3"/>
</dbReference>
<dbReference type="AlphaFoldDB" id="A0A1H3UVU8"/>
<reference evidence="3" key="1">
    <citation type="submission" date="2016-10" db="EMBL/GenBank/DDBJ databases">
        <authorList>
            <person name="Varghese N."/>
            <person name="Submissions S."/>
        </authorList>
    </citation>
    <scope>NUCLEOTIDE SEQUENCE [LARGE SCALE GENOMIC DNA]</scope>
    <source>
        <strain evidence="3">DSM 44718</strain>
    </source>
</reference>
<protein>
    <submittedName>
        <fullName evidence="2">Arsenite efflux ATP-binding protein ArsA</fullName>
    </submittedName>
</protein>
<dbReference type="PANTHER" id="PTHR10803:SF31">
    <property type="entry name" value="ATPASE RV3679-RELATED"/>
    <property type="match status" value="1"/>
</dbReference>
<keyword evidence="2" id="KW-0067">ATP-binding</keyword>
<gene>
    <name evidence="2" type="ORF">SAMN05421684_8204</name>
</gene>
<dbReference type="InterPro" id="IPR027417">
    <property type="entry name" value="P-loop_NTPase"/>
</dbReference>
<evidence type="ECO:0000313" key="3">
    <source>
        <dbReference type="Proteomes" id="UP000199632"/>
    </source>
</evidence>
<name>A0A1H3UVU8_9ACTN</name>
<dbReference type="GO" id="GO:0005524">
    <property type="term" value="F:ATP binding"/>
    <property type="evidence" value="ECO:0007669"/>
    <property type="project" value="UniProtKB-KW"/>
</dbReference>
<evidence type="ECO:0000313" key="2">
    <source>
        <dbReference type="EMBL" id="SDZ66487.1"/>
    </source>
</evidence>
<dbReference type="Gene3D" id="3.40.50.300">
    <property type="entry name" value="P-loop containing nucleotide triphosphate hydrolases"/>
    <property type="match status" value="1"/>
</dbReference>
<dbReference type="Pfam" id="PF02374">
    <property type="entry name" value="ArsA_ATPase"/>
    <property type="match status" value="1"/>
</dbReference>
<dbReference type="Proteomes" id="UP000199632">
    <property type="component" value="Unassembled WGS sequence"/>
</dbReference>
<accession>A0A1H3UVU8</accession>
<dbReference type="InterPro" id="IPR025723">
    <property type="entry name" value="ArsA/GET3_ATPase-like"/>
</dbReference>
<sequence>MTGKGGTGKTTVAAALALALAAGGRRTLLVEVEGRQGVAQLFGTPPLPYEERRITAAAGGGEVRVLAIDAEEALLEYLEMFYRLGAAGRALRRLGAIDFATTVAPGVRDVLLTGKVKEATTRTSGGHRVYDAVVLDAPPTGRIGRFLNVTAETAKLAKVGPIKTQSDGVQALLRSPMTAVHVVTLLEEMPVQETVDAIEELTRLRIPVGHVIVNEAQVPLASVGKVTQAELKRGLSAAGLPTDRATVTGLYTEVKNYLTRQELEDSLRTDLAELGRPVLELPLLSGGVDREGLDLLAAALLAGPTP</sequence>
<dbReference type="GO" id="GO:0016887">
    <property type="term" value="F:ATP hydrolysis activity"/>
    <property type="evidence" value="ECO:0007669"/>
    <property type="project" value="InterPro"/>
</dbReference>
<proteinExistence type="predicted"/>
<feature type="domain" description="ArsA/GET3 Anion-transporting ATPase-like" evidence="1">
    <location>
        <begin position="1"/>
        <end position="155"/>
    </location>
</feature>
<keyword evidence="2" id="KW-0547">Nucleotide-binding</keyword>